<sequence length="59" mass="6664">MARILLIDDEPQVLALLGEFLEQQGHEVRECSNGTEGIRAFKQTHFNLVIMDLLLPDKG</sequence>
<accession>A0ABU3K9B3</accession>
<dbReference type="SUPFAM" id="SSF52172">
    <property type="entry name" value="CheY-like"/>
    <property type="match status" value="1"/>
</dbReference>
<evidence type="ECO:0000256" key="4">
    <source>
        <dbReference type="ARBA" id="ARBA00023125"/>
    </source>
</evidence>
<evidence type="ECO:0000256" key="2">
    <source>
        <dbReference type="ARBA" id="ARBA00023012"/>
    </source>
</evidence>
<evidence type="ECO:0000256" key="1">
    <source>
        <dbReference type="ARBA" id="ARBA00022553"/>
    </source>
</evidence>
<name>A0ABU3K9B3_9BACT</name>
<protein>
    <submittedName>
        <fullName evidence="8">Response regulator</fullName>
    </submittedName>
</protein>
<dbReference type="PANTHER" id="PTHR48111:SF1">
    <property type="entry name" value="TWO-COMPONENT RESPONSE REGULATOR ORR33"/>
    <property type="match status" value="1"/>
</dbReference>
<dbReference type="RefSeq" id="WP_313833450.1">
    <property type="nucleotide sequence ID" value="NZ_JAQOUE010000001.1"/>
</dbReference>
<reference evidence="8 9" key="1">
    <citation type="journal article" date="2023" name="ISME J.">
        <title>Cultivation and genomic characterization of novel and ubiquitous marine nitrite-oxidizing bacteria from the Nitrospirales.</title>
        <authorList>
            <person name="Mueller A.J."/>
            <person name="Daebeler A."/>
            <person name="Herbold C.W."/>
            <person name="Kirkegaard R.H."/>
            <person name="Daims H."/>
        </authorList>
    </citation>
    <scope>NUCLEOTIDE SEQUENCE [LARGE SCALE GENOMIC DNA]</scope>
    <source>
        <strain evidence="8 9">EB</strain>
    </source>
</reference>
<evidence type="ECO:0000256" key="6">
    <source>
        <dbReference type="PROSITE-ProRule" id="PRU00169"/>
    </source>
</evidence>
<evidence type="ECO:0000313" key="9">
    <source>
        <dbReference type="Proteomes" id="UP001250932"/>
    </source>
</evidence>
<keyword evidence="1 6" id="KW-0597">Phosphoprotein</keyword>
<keyword evidence="3" id="KW-0805">Transcription regulation</keyword>
<keyword evidence="5" id="KW-0804">Transcription</keyword>
<evidence type="ECO:0000259" key="7">
    <source>
        <dbReference type="PROSITE" id="PS50110"/>
    </source>
</evidence>
<organism evidence="8 9">
    <name type="scientific">Candidatus Nitronereus thalassa</name>
    <dbReference type="NCBI Taxonomy" id="3020898"/>
    <lineage>
        <taxon>Bacteria</taxon>
        <taxon>Pseudomonadati</taxon>
        <taxon>Nitrospirota</taxon>
        <taxon>Nitrospiria</taxon>
        <taxon>Nitrospirales</taxon>
        <taxon>Nitrospiraceae</taxon>
        <taxon>Candidatus Nitronereus</taxon>
    </lineage>
</organism>
<feature type="modified residue" description="4-aspartylphosphate" evidence="6">
    <location>
        <position position="52"/>
    </location>
</feature>
<dbReference type="Proteomes" id="UP001250932">
    <property type="component" value="Unassembled WGS sequence"/>
</dbReference>
<gene>
    <name evidence="8" type="ORF">PPG34_11475</name>
</gene>
<keyword evidence="4" id="KW-0238">DNA-binding</keyword>
<comment type="caution">
    <text evidence="8">The sequence shown here is derived from an EMBL/GenBank/DDBJ whole genome shotgun (WGS) entry which is preliminary data.</text>
</comment>
<evidence type="ECO:0000256" key="5">
    <source>
        <dbReference type="ARBA" id="ARBA00023163"/>
    </source>
</evidence>
<dbReference type="PANTHER" id="PTHR48111">
    <property type="entry name" value="REGULATOR OF RPOS"/>
    <property type="match status" value="1"/>
</dbReference>
<dbReference type="InterPro" id="IPR001789">
    <property type="entry name" value="Sig_transdc_resp-reg_receiver"/>
</dbReference>
<proteinExistence type="predicted"/>
<evidence type="ECO:0000256" key="3">
    <source>
        <dbReference type="ARBA" id="ARBA00023015"/>
    </source>
</evidence>
<dbReference type="InterPro" id="IPR011006">
    <property type="entry name" value="CheY-like_superfamily"/>
</dbReference>
<dbReference type="Gene3D" id="3.40.50.2300">
    <property type="match status" value="1"/>
</dbReference>
<evidence type="ECO:0000313" key="8">
    <source>
        <dbReference type="EMBL" id="MDT7042975.1"/>
    </source>
</evidence>
<keyword evidence="2" id="KW-0902">Two-component regulatory system</keyword>
<dbReference type="PROSITE" id="PS50110">
    <property type="entry name" value="RESPONSE_REGULATORY"/>
    <property type="match status" value="1"/>
</dbReference>
<keyword evidence="9" id="KW-1185">Reference proteome</keyword>
<dbReference type="InterPro" id="IPR039420">
    <property type="entry name" value="WalR-like"/>
</dbReference>
<dbReference type="Pfam" id="PF00072">
    <property type="entry name" value="Response_reg"/>
    <property type="match status" value="1"/>
</dbReference>
<dbReference type="EMBL" id="JAQOUE010000001">
    <property type="protein sequence ID" value="MDT7042975.1"/>
    <property type="molecule type" value="Genomic_DNA"/>
</dbReference>
<feature type="domain" description="Response regulatory" evidence="7">
    <location>
        <begin position="3"/>
        <end position="59"/>
    </location>
</feature>